<feature type="compositionally biased region" description="Basic and acidic residues" evidence="1">
    <location>
        <begin position="148"/>
        <end position="157"/>
    </location>
</feature>
<name>A0A5S3WFW8_9GAMM</name>
<evidence type="ECO:0000256" key="1">
    <source>
        <dbReference type="SAM" id="MobiDB-lite"/>
    </source>
</evidence>
<organism evidence="2 3">
    <name type="scientific">Pseudoalteromonas rubra</name>
    <dbReference type="NCBI Taxonomy" id="43658"/>
    <lineage>
        <taxon>Bacteria</taxon>
        <taxon>Pseudomonadati</taxon>
        <taxon>Pseudomonadota</taxon>
        <taxon>Gammaproteobacteria</taxon>
        <taxon>Alteromonadales</taxon>
        <taxon>Pseudoalteromonadaceae</taxon>
        <taxon>Pseudoalteromonas</taxon>
    </lineage>
</organism>
<gene>
    <name evidence="2" type="ORF">CWB99_22310</name>
</gene>
<sequence>MLMYKSAASGYLPAQSNVENGNKLPESGNNDSGFTQQLALEMPMYQTSDISLQYQRKELQTTIRNESFLGEMQEAMLMQRLGVDIEKIKQLKEKLEELEDLFESGGISEKEFNQKASKIEEMIAEEYQKGQERAQEHEQREGILVTKFKKDASKDIE</sequence>
<proteinExistence type="predicted"/>
<comment type="caution">
    <text evidence="2">The sequence shown here is derived from an EMBL/GenBank/DDBJ whole genome shotgun (WGS) entry which is preliminary data.</text>
</comment>
<accession>A0A5S3WFW8</accession>
<dbReference type="RefSeq" id="WP_138551413.1">
    <property type="nucleotide sequence ID" value="NZ_PNCH01000023.1"/>
</dbReference>
<dbReference type="Proteomes" id="UP000310249">
    <property type="component" value="Unassembled WGS sequence"/>
</dbReference>
<reference evidence="3" key="2">
    <citation type="submission" date="2019-06" db="EMBL/GenBank/DDBJ databases">
        <title>Co-occurence of chitin degradation, pigmentation and bioactivity in marine Pseudoalteromonas.</title>
        <authorList>
            <person name="Sonnenschein E.C."/>
            <person name="Bech P.K."/>
        </authorList>
    </citation>
    <scope>NUCLEOTIDE SEQUENCE [LARGE SCALE GENOMIC DNA]</scope>
    <source>
        <strain evidence="3">S2676</strain>
    </source>
</reference>
<dbReference type="OrthoDB" id="6293701at2"/>
<feature type="compositionally biased region" description="Basic and acidic residues" evidence="1">
    <location>
        <begin position="128"/>
        <end position="141"/>
    </location>
</feature>
<reference evidence="2 3" key="1">
    <citation type="submission" date="2018-01" db="EMBL/GenBank/DDBJ databases">
        <authorList>
            <person name="Paulsen S."/>
            <person name="Gram L.K."/>
        </authorList>
    </citation>
    <scope>NUCLEOTIDE SEQUENCE [LARGE SCALE GENOMIC DNA]</scope>
    <source>
        <strain evidence="2 3">S2676</strain>
    </source>
</reference>
<evidence type="ECO:0000313" key="2">
    <source>
        <dbReference type="EMBL" id="TMP24477.1"/>
    </source>
</evidence>
<dbReference type="EMBL" id="PNCI01000071">
    <property type="protein sequence ID" value="TMP24477.1"/>
    <property type="molecule type" value="Genomic_DNA"/>
</dbReference>
<dbReference type="AlphaFoldDB" id="A0A5S3WFW8"/>
<protein>
    <submittedName>
        <fullName evidence="2">Uncharacterized protein</fullName>
    </submittedName>
</protein>
<evidence type="ECO:0000313" key="3">
    <source>
        <dbReference type="Proteomes" id="UP000310249"/>
    </source>
</evidence>
<feature type="region of interest" description="Disordered" evidence="1">
    <location>
        <begin position="128"/>
        <end position="157"/>
    </location>
</feature>